<evidence type="ECO:0000313" key="2">
    <source>
        <dbReference type="EMBL" id="GDY64060.1"/>
    </source>
</evidence>
<keyword evidence="1" id="KW-1133">Transmembrane helix</keyword>
<keyword evidence="1" id="KW-0812">Transmembrane</keyword>
<sequence length="228" mass="23823">MRTSSGERGIGGEYAVIRALLGPVLRTLPWRALAVAGALGLVFAGLPRLWPWESLPPLRAAALCLALGLAFLLDDPARHTTAAVPTRRPVRTGLRLALVAPVAALWWTAVLLLAPGRPPAGPVTLEAAALAALALAGAAAAVRWSDTAEPGAATAAWLLFAACAGLLLLPGRWSLYVGPADPRWQAAHVRWAALLAVGVLVWAASGPEPLRARRLTSGTRRRPPRSGK</sequence>
<dbReference type="AlphaFoldDB" id="A0A4D4LWT6"/>
<dbReference type="Proteomes" id="UP000302139">
    <property type="component" value="Unassembled WGS sequence"/>
</dbReference>
<gene>
    <name evidence="2" type="ORF">SAV14893_034530</name>
</gene>
<feature type="transmembrane region" description="Helical" evidence="1">
    <location>
        <begin position="28"/>
        <end position="50"/>
    </location>
</feature>
<feature type="transmembrane region" description="Helical" evidence="1">
    <location>
        <begin position="94"/>
        <end position="114"/>
    </location>
</feature>
<feature type="transmembrane region" description="Helical" evidence="1">
    <location>
        <begin position="154"/>
        <end position="175"/>
    </location>
</feature>
<dbReference type="RefSeq" id="WP_242432111.1">
    <property type="nucleotide sequence ID" value="NZ_BAABTN010000027.1"/>
</dbReference>
<keyword evidence="1" id="KW-0472">Membrane</keyword>
<feature type="transmembrane region" description="Helical" evidence="1">
    <location>
        <begin position="56"/>
        <end position="73"/>
    </location>
</feature>
<feature type="transmembrane region" description="Helical" evidence="1">
    <location>
        <begin position="187"/>
        <end position="205"/>
    </location>
</feature>
<feature type="transmembrane region" description="Helical" evidence="1">
    <location>
        <begin position="120"/>
        <end position="142"/>
    </location>
</feature>
<evidence type="ECO:0000256" key="1">
    <source>
        <dbReference type="SAM" id="Phobius"/>
    </source>
</evidence>
<evidence type="ECO:0000313" key="3">
    <source>
        <dbReference type="Proteomes" id="UP000302139"/>
    </source>
</evidence>
<accession>A0A4D4LWT6</accession>
<organism evidence="2 3">
    <name type="scientific">Streptomyces avermitilis</name>
    <dbReference type="NCBI Taxonomy" id="33903"/>
    <lineage>
        <taxon>Bacteria</taxon>
        <taxon>Bacillati</taxon>
        <taxon>Actinomycetota</taxon>
        <taxon>Actinomycetes</taxon>
        <taxon>Kitasatosporales</taxon>
        <taxon>Streptomycetaceae</taxon>
        <taxon>Streptomyces</taxon>
    </lineage>
</organism>
<protein>
    <submittedName>
        <fullName evidence="2">ABC transporter</fullName>
    </submittedName>
</protein>
<name>A0A4D4LWT6_STRAX</name>
<comment type="caution">
    <text evidence="2">The sequence shown here is derived from an EMBL/GenBank/DDBJ whole genome shotgun (WGS) entry which is preliminary data.</text>
</comment>
<dbReference type="EMBL" id="BJHX01000001">
    <property type="protein sequence ID" value="GDY64060.1"/>
    <property type="molecule type" value="Genomic_DNA"/>
</dbReference>
<reference evidence="2 3" key="1">
    <citation type="submission" date="2019-04" db="EMBL/GenBank/DDBJ databases">
        <title>Draft genome sequences of Streptomyces avermitilis NBRC 14893.</title>
        <authorList>
            <person name="Komaki H."/>
            <person name="Tamura T."/>
            <person name="Hosoyama A."/>
        </authorList>
    </citation>
    <scope>NUCLEOTIDE SEQUENCE [LARGE SCALE GENOMIC DNA]</scope>
    <source>
        <strain evidence="2 3">NBRC 14893</strain>
    </source>
</reference>
<proteinExistence type="predicted"/>